<protein>
    <submittedName>
        <fullName evidence="1">Uncharacterized protein</fullName>
    </submittedName>
</protein>
<accession>X1C184</accession>
<reference evidence="1" key="1">
    <citation type="journal article" date="2014" name="Front. Microbiol.">
        <title>High frequency of phylogenetically diverse reductive dehalogenase-homologous genes in deep subseafloor sedimentary metagenomes.</title>
        <authorList>
            <person name="Kawai M."/>
            <person name="Futagami T."/>
            <person name="Toyoda A."/>
            <person name="Takaki Y."/>
            <person name="Nishi S."/>
            <person name="Hori S."/>
            <person name="Arai W."/>
            <person name="Tsubouchi T."/>
            <person name="Morono Y."/>
            <person name="Uchiyama I."/>
            <person name="Ito T."/>
            <person name="Fujiyama A."/>
            <person name="Inagaki F."/>
            <person name="Takami H."/>
        </authorList>
    </citation>
    <scope>NUCLEOTIDE SEQUENCE</scope>
    <source>
        <strain evidence="1">Expedition CK06-06</strain>
    </source>
</reference>
<organism evidence="1">
    <name type="scientific">marine sediment metagenome</name>
    <dbReference type="NCBI Taxonomy" id="412755"/>
    <lineage>
        <taxon>unclassified sequences</taxon>
        <taxon>metagenomes</taxon>
        <taxon>ecological metagenomes</taxon>
    </lineage>
</organism>
<sequence>MSGKYLDINAMDREILSHVYTNIGLCKFYALEQFKIHGKGSIMIHGRSWSYLANNLLNLEHENPHSDCLRMSYVPLNSMSG</sequence>
<feature type="non-terminal residue" evidence="1">
    <location>
        <position position="81"/>
    </location>
</feature>
<comment type="caution">
    <text evidence="1">The sequence shown here is derived from an EMBL/GenBank/DDBJ whole genome shotgun (WGS) entry which is preliminary data.</text>
</comment>
<proteinExistence type="predicted"/>
<gene>
    <name evidence="1" type="ORF">S01H4_50037</name>
</gene>
<dbReference type="EMBL" id="BART01028366">
    <property type="protein sequence ID" value="GAG90223.1"/>
    <property type="molecule type" value="Genomic_DNA"/>
</dbReference>
<name>X1C184_9ZZZZ</name>
<evidence type="ECO:0000313" key="1">
    <source>
        <dbReference type="EMBL" id="GAG90223.1"/>
    </source>
</evidence>
<dbReference type="AlphaFoldDB" id="X1C184"/>